<feature type="domain" description="Protein UNC80 central region" evidence="2">
    <location>
        <begin position="100"/>
        <end position="132"/>
    </location>
</feature>
<organism evidence="3 4">
    <name type="scientific">Cylicostephanus goldi</name>
    <name type="common">Nematode worm</name>
    <dbReference type="NCBI Taxonomy" id="71465"/>
    <lineage>
        <taxon>Eukaryota</taxon>
        <taxon>Metazoa</taxon>
        <taxon>Ecdysozoa</taxon>
        <taxon>Nematoda</taxon>
        <taxon>Chromadorea</taxon>
        <taxon>Rhabditida</taxon>
        <taxon>Rhabditina</taxon>
        <taxon>Rhabditomorpha</taxon>
        <taxon>Strongyloidea</taxon>
        <taxon>Strongylidae</taxon>
        <taxon>Cylicostephanus</taxon>
    </lineage>
</organism>
<dbReference type="Proteomes" id="UP000271889">
    <property type="component" value="Unassembled WGS sequence"/>
</dbReference>
<dbReference type="GO" id="GO:0030424">
    <property type="term" value="C:axon"/>
    <property type="evidence" value="ECO:0007669"/>
    <property type="project" value="TreeGrafter"/>
</dbReference>
<dbReference type="AlphaFoldDB" id="A0A3P6RLX0"/>
<keyword evidence="4" id="KW-1185">Reference proteome</keyword>
<dbReference type="EMBL" id="UYRV01015677">
    <property type="protein sequence ID" value="VDK61279.1"/>
    <property type="molecule type" value="Genomic_DNA"/>
</dbReference>
<dbReference type="GO" id="GO:0034703">
    <property type="term" value="C:cation channel complex"/>
    <property type="evidence" value="ECO:0007669"/>
    <property type="project" value="TreeGrafter"/>
</dbReference>
<dbReference type="InterPro" id="IPR045852">
    <property type="entry name" value="UNC80_central"/>
</dbReference>
<dbReference type="PANTHER" id="PTHR31781">
    <property type="entry name" value="UNC80"/>
    <property type="match status" value="1"/>
</dbReference>
<dbReference type="GO" id="GO:0055080">
    <property type="term" value="P:monoatomic cation homeostasis"/>
    <property type="evidence" value="ECO:0007669"/>
    <property type="project" value="TreeGrafter"/>
</dbReference>
<feature type="region of interest" description="Disordered" evidence="1">
    <location>
        <begin position="1"/>
        <end position="25"/>
    </location>
</feature>
<dbReference type="Pfam" id="PF19424">
    <property type="entry name" value="UNC80"/>
    <property type="match status" value="1"/>
</dbReference>
<evidence type="ECO:0000313" key="4">
    <source>
        <dbReference type="Proteomes" id="UP000271889"/>
    </source>
</evidence>
<dbReference type="OrthoDB" id="5850252at2759"/>
<sequence>MLKSGADDSDADSSPSTPRTISSIDDSLSPLVSAAMLKKKSAPKLHFAFNLLKSSKQENNDDDCSDSETADEFGVSTTQGNIRLYNVIVPAPKWLDIKGIFEGVRRFAFLLETTRPGTFPDPPLIAALLNLVNLMMSNYFKYYTRKKD</sequence>
<accession>A0A3P6RLX0</accession>
<protein>
    <recommendedName>
        <fullName evidence="2">Protein UNC80 central region domain-containing protein</fullName>
    </recommendedName>
</protein>
<proteinExistence type="predicted"/>
<evidence type="ECO:0000313" key="3">
    <source>
        <dbReference type="EMBL" id="VDK61279.1"/>
    </source>
</evidence>
<feature type="compositionally biased region" description="Low complexity" evidence="1">
    <location>
        <begin position="12"/>
        <end position="25"/>
    </location>
</feature>
<reference evidence="3 4" key="1">
    <citation type="submission" date="2018-11" db="EMBL/GenBank/DDBJ databases">
        <authorList>
            <consortium name="Pathogen Informatics"/>
        </authorList>
    </citation>
    <scope>NUCLEOTIDE SEQUENCE [LARGE SCALE GENOMIC DNA]</scope>
</reference>
<evidence type="ECO:0000259" key="2">
    <source>
        <dbReference type="Pfam" id="PF19424"/>
    </source>
</evidence>
<dbReference type="PANTHER" id="PTHR31781:SF1">
    <property type="entry name" value="PROTEIN UNC-80 HOMOLOG"/>
    <property type="match status" value="1"/>
</dbReference>
<gene>
    <name evidence="3" type="ORF">CGOC_LOCUS5258</name>
</gene>
<name>A0A3P6RLX0_CYLGO</name>
<dbReference type="GO" id="GO:0005261">
    <property type="term" value="F:monoatomic cation channel activity"/>
    <property type="evidence" value="ECO:0007669"/>
    <property type="project" value="TreeGrafter"/>
</dbReference>
<evidence type="ECO:0000256" key="1">
    <source>
        <dbReference type="SAM" id="MobiDB-lite"/>
    </source>
</evidence>